<sequence length="394" mass="43983">MDAVPGNKEKLQACMGRKDRSAKGAFAGDNAASLFLQIGANRATCTGALVREREKRCSWSETGSLPTVPLEEIARLLQGRIFCDARTSGLLAPISTSEQVKKRPSTNPARGIPESQKLFVEGKRWSKGYGKPENQLTNEALVLSIGPVKVAREPPNDRVAGMETDDERTVWLWRLTMIASTITNGPVQFPHVCAPPVEMLGTLSTPDTNIPEADTNAQQFFGEIKSLKQLLFIRLQFFYRVLATFRLLKRSIDNMFDLRNTTIHSIALFPELPHHSLAVWINFEFFALNEHQNIALTRSPVSRTVAAGKIRNFAIIEVLFSLMRSKFTNPGSVRCSGGYGNYRWIRRCRAQTRQSPRPSVPSSMSNVQYGAKLKLDVPDNDIYISARPAPRFTS</sequence>
<name>A0A2H3AU21_9AGAR</name>
<dbReference type="EMBL" id="KZ293468">
    <property type="protein sequence ID" value="PBK62249.1"/>
    <property type="molecule type" value="Genomic_DNA"/>
</dbReference>
<protein>
    <submittedName>
        <fullName evidence="1">Uncharacterized protein</fullName>
    </submittedName>
</protein>
<evidence type="ECO:0000313" key="2">
    <source>
        <dbReference type="Proteomes" id="UP000218334"/>
    </source>
</evidence>
<accession>A0A2H3AU21</accession>
<evidence type="ECO:0000313" key="1">
    <source>
        <dbReference type="EMBL" id="PBK62249.1"/>
    </source>
</evidence>
<organism evidence="1 2">
    <name type="scientific">Armillaria solidipes</name>
    <dbReference type="NCBI Taxonomy" id="1076256"/>
    <lineage>
        <taxon>Eukaryota</taxon>
        <taxon>Fungi</taxon>
        <taxon>Dikarya</taxon>
        <taxon>Basidiomycota</taxon>
        <taxon>Agaricomycotina</taxon>
        <taxon>Agaricomycetes</taxon>
        <taxon>Agaricomycetidae</taxon>
        <taxon>Agaricales</taxon>
        <taxon>Marasmiineae</taxon>
        <taxon>Physalacriaceae</taxon>
        <taxon>Armillaria</taxon>
    </lineage>
</organism>
<keyword evidence="2" id="KW-1185">Reference proteome</keyword>
<dbReference type="AlphaFoldDB" id="A0A2H3AU21"/>
<dbReference type="Proteomes" id="UP000218334">
    <property type="component" value="Unassembled WGS sequence"/>
</dbReference>
<reference evidence="2" key="1">
    <citation type="journal article" date="2017" name="Nat. Ecol. Evol.">
        <title>Genome expansion and lineage-specific genetic innovations in the forest pathogenic fungi Armillaria.</title>
        <authorList>
            <person name="Sipos G."/>
            <person name="Prasanna A.N."/>
            <person name="Walter M.C."/>
            <person name="O'Connor E."/>
            <person name="Balint B."/>
            <person name="Krizsan K."/>
            <person name="Kiss B."/>
            <person name="Hess J."/>
            <person name="Varga T."/>
            <person name="Slot J."/>
            <person name="Riley R."/>
            <person name="Boka B."/>
            <person name="Rigling D."/>
            <person name="Barry K."/>
            <person name="Lee J."/>
            <person name="Mihaltcheva S."/>
            <person name="LaButti K."/>
            <person name="Lipzen A."/>
            <person name="Waldron R."/>
            <person name="Moloney N.M."/>
            <person name="Sperisen C."/>
            <person name="Kredics L."/>
            <person name="Vagvoelgyi C."/>
            <person name="Patrignani A."/>
            <person name="Fitzpatrick D."/>
            <person name="Nagy I."/>
            <person name="Doyle S."/>
            <person name="Anderson J.B."/>
            <person name="Grigoriev I.V."/>
            <person name="Gueldener U."/>
            <person name="Muensterkoetter M."/>
            <person name="Nagy L.G."/>
        </authorList>
    </citation>
    <scope>NUCLEOTIDE SEQUENCE [LARGE SCALE GENOMIC DNA]</scope>
    <source>
        <strain evidence="2">28-4</strain>
    </source>
</reference>
<proteinExistence type="predicted"/>
<gene>
    <name evidence="1" type="ORF">ARMSODRAFT_1061660</name>
</gene>